<evidence type="ECO:0000259" key="2">
    <source>
        <dbReference type="Pfam" id="PF03372"/>
    </source>
</evidence>
<keyword evidence="4" id="KW-1185">Reference proteome</keyword>
<dbReference type="PANTHER" id="PTHR12121">
    <property type="entry name" value="CARBON CATABOLITE REPRESSOR PROTEIN 4"/>
    <property type="match status" value="1"/>
</dbReference>
<dbReference type="EMBL" id="VDCV01000012">
    <property type="protein sequence ID" value="KAB5531867.1"/>
    <property type="molecule type" value="Genomic_DNA"/>
</dbReference>
<protein>
    <recommendedName>
        <fullName evidence="2">Endonuclease/exonuclease/phosphatase domain-containing protein</fullName>
    </recommendedName>
</protein>
<dbReference type="PANTHER" id="PTHR12121:SF74">
    <property type="entry name" value="CARBON CATABOLITE REPRESSOR PROTEIN 4 HOMOLOG 5"/>
    <property type="match status" value="1"/>
</dbReference>
<feature type="compositionally biased region" description="Basic residues" evidence="1">
    <location>
        <begin position="20"/>
        <end position="40"/>
    </location>
</feature>
<gene>
    <name evidence="3" type="ORF">DKX38_018537</name>
</gene>
<accession>A0A5N5KNF5</accession>
<name>A0A5N5KNF5_9ROSI</name>
<dbReference type="SUPFAM" id="SSF56219">
    <property type="entry name" value="DNase I-like"/>
    <property type="match status" value="1"/>
</dbReference>
<dbReference type="GO" id="GO:0000175">
    <property type="term" value="F:3'-5'-RNA exonuclease activity"/>
    <property type="evidence" value="ECO:0007669"/>
    <property type="project" value="TreeGrafter"/>
</dbReference>
<dbReference type="AlphaFoldDB" id="A0A5N5KNF5"/>
<evidence type="ECO:0000256" key="1">
    <source>
        <dbReference type="SAM" id="MobiDB-lite"/>
    </source>
</evidence>
<reference evidence="4" key="1">
    <citation type="journal article" date="2019" name="Gigascience">
        <title>De novo genome assembly of the endangered Acer yangbiense, a plant species with extremely small populations endemic to Yunnan Province, China.</title>
        <authorList>
            <person name="Yang J."/>
            <person name="Wariss H.M."/>
            <person name="Tao L."/>
            <person name="Zhang R."/>
            <person name="Yun Q."/>
            <person name="Hollingsworth P."/>
            <person name="Dao Z."/>
            <person name="Luo G."/>
            <person name="Guo H."/>
            <person name="Ma Y."/>
            <person name="Sun W."/>
        </authorList>
    </citation>
    <scope>NUCLEOTIDE SEQUENCE [LARGE SCALE GENOMIC DNA]</scope>
    <source>
        <strain evidence="4">cv. br00</strain>
    </source>
</reference>
<sequence length="570" mass="65190">MRSLNHRAPAMEHSSATSQNKRKHPFHKKQQYHHRKKQKSVSKIEKTLTLKPHSSNQNSVSLSNRFQSTQRKKSHNYDSNFEFNRKWTFSCHDSSAYEDRVVFVSYNILGVENASKHPDLYFKIPSEFMEWERRKELIYKEMHHYNAGIICFQAVDRFDDLDDLLQKDGFRGAYKARTGEACDGCAVFWKDKLFTLLHEEHVEFQSFGLRNNVAQFCVFKVCKGLFYHHRAIGFYGGFSLGLLCSKGTRFYSGFEGYLGKVGSGRGHYGLCSVGCGGWVRLWMNENQSETGLGTEASKTTSPKRRSLVVGNIHVLFNPNRGDIKLGQVLNTLLPLPLYEETKSISQFEDYTSPHVFFMNQDGVTFLISHWELFGMPVISSVRIFLERAHKLSQEWGNIPVIIGGDLNSLPQSAIYQFLTASELEILLHDRRNISGQLECPPQQKDLKSRDENVARSLMYRWSDEELRLAAGNEALTHLQHDLKLFSAYLGVPGSRRLRDNRGEPLATSYHSKFMGTVDYIWHTKGFIPVRVLETLPINILRSAGLPNEKWGSDHLALVCELAFANDGTTA</sequence>
<dbReference type="Proteomes" id="UP000326939">
    <property type="component" value="Chromosome 12"/>
</dbReference>
<dbReference type="Pfam" id="PF03372">
    <property type="entry name" value="Exo_endo_phos"/>
    <property type="match status" value="1"/>
</dbReference>
<dbReference type="InterPro" id="IPR005135">
    <property type="entry name" value="Endo/exonuclease/phosphatase"/>
</dbReference>
<feature type="domain" description="Endonuclease/exonuclease/phosphatase" evidence="2">
    <location>
        <begin position="104"/>
        <end position="554"/>
    </location>
</feature>
<dbReference type="Gene3D" id="3.60.10.10">
    <property type="entry name" value="Endonuclease/exonuclease/phosphatase"/>
    <property type="match status" value="1"/>
</dbReference>
<proteinExistence type="predicted"/>
<evidence type="ECO:0000313" key="3">
    <source>
        <dbReference type="EMBL" id="KAB5531867.1"/>
    </source>
</evidence>
<evidence type="ECO:0000313" key="4">
    <source>
        <dbReference type="Proteomes" id="UP000326939"/>
    </source>
</evidence>
<feature type="compositionally biased region" description="Polar residues" evidence="1">
    <location>
        <begin position="52"/>
        <end position="69"/>
    </location>
</feature>
<comment type="caution">
    <text evidence="3">The sequence shown here is derived from an EMBL/GenBank/DDBJ whole genome shotgun (WGS) entry which is preliminary data.</text>
</comment>
<feature type="region of interest" description="Disordered" evidence="1">
    <location>
        <begin position="1"/>
        <end position="74"/>
    </location>
</feature>
<organism evidence="3 4">
    <name type="scientific">Salix brachista</name>
    <dbReference type="NCBI Taxonomy" id="2182728"/>
    <lineage>
        <taxon>Eukaryota</taxon>
        <taxon>Viridiplantae</taxon>
        <taxon>Streptophyta</taxon>
        <taxon>Embryophyta</taxon>
        <taxon>Tracheophyta</taxon>
        <taxon>Spermatophyta</taxon>
        <taxon>Magnoliopsida</taxon>
        <taxon>eudicotyledons</taxon>
        <taxon>Gunneridae</taxon>
        <taxon>Pentapetalae</taxon>
        <taxon>rosids</taxon>
        <taxon>fabids</taxon>
        <taxon>Malpighiales</taxon>
        <taxon>Salicaceae</taxon>
        <taxon>Saliceae</taxon>
        <taxon>Salix</taxon>
    </lineage>
</organism>
<dbReference type="InterPro" id="IPR050410">
    <property type="entry name" value="CCR4/nocturin_mRNA_transcr"/>
</dbReference>
<dbReference type="InterPro" id="IPR036691">
    <property type="entry name" value="Endo/exonu/phosph_ase_sf"/>
</dbReference>